<dbReference type="STRING" id="407234.SAMN05421795_101667"/>
<evidence type="ECO:0000256" key="3">
    <source>
        <dbReference type="ARBA" id="ARBA00023315"/>
    </source>
</evidence>
<dbReference type="PANTHER" id="PTHR23416">
    <property type="entry name" value="SIALIC ACID SYNTHASE-RELATED"/>
    <property type="match status" value="1"/>
</dbReference>
<reference evidence="5" key="1">
    <citation type="submission" date="2017-01" db="EMBL/GenBank/DDBJ databases">
        <authorList>
            <person name="Varghese N."/>
            <person name="Submissions S."/>
        </authorList>
    </citation>
    <scope>NUCLEOTIDE SEQUENCE [LARGE SCALE GENOMIC DNA]</scope>
    <source>
        <strain evidence="5">DSM 18714</strain>
    </source>
</reference>
<dbReference type="InterPro" id="IPR018357">
    <property type="entry name" value="Hexapep_transf_CS"/>
</dbReference>
<gene>
    <name evidence="4" type="ORF">SAMN05421795_101667</name>
</gene>
<proteinExistence type="predicted"/>
<dbReference type="InterPro" id="IPR001451">
    <property type="entry name" value="Hexapep"/>
</dbReference>
<dbReference type="Gene3D" id="2.160.10.10">
    <property type="entry name" value="Hexapeptide repeat proteins"/>
    <property type="match status" value="1"/>
</dbReference>
<name>A0A1N7K6Y6_9RHOB</name>
<dbReference type="EMBL" id="FTOM01000001">
    <property type="protein sequence ID" value="SIS57339.1"/>
    <property type="molecule type" value="Genomic_DNA"/>
</dbReference>
<evidence type="ECO:0000313" key="4">
    <source>
        <dbReference type="EMBL" id="SIS57339.1"/>
    </source>
</evidence>
<dbReference type="CDD" id="cd04647">
    <property type="entry name" value="LbH_MAT_like"/>
    <property type="match status" value="1"/>
</dbReference>
<keyword evidence="2" id="KW-0677">Repeat</keyword>
<evidence type="ECO:0000313" key="5">
    <source>
        <dbReference type="Proteomes" id="UP000186098"/>
    </source>
</evidence>
<dbReference type="InterPro" id="IPR051159">
    <property type="entry name" value="Hexapeptide_acetyltransf"/>
</dbReference>
<dbReference type="Proteomes" id="UP000186098">
    <property type="component" value="Unassembled WGS sequence"/>
</dbReference>
<keyword evidence="1 4" id="KW-0808">Transferase</keyword>
<dbReference type="SUPFAM" id="SSF51161">
    <property type="entry name" value="Trimeric LpxA-like enzymes"/>
    <property type="match status" value="1"/>
</dbReference>
<dbReference type="InterPro" id="IPR011004">
    <property type="entry name" value="Trimer_LpxA-like_sf"/>
</dbReference>
<accession>A0A1N7K6Y6</accession>
<organism evidence="4 5">
    <name type="scientific">Phaeovulum vinaykumarii</name>
    <dbReference type="NCBI Taxonomy" id="407234"/>
    <lineage>
        <taxon>Bacteria</taxon>
        <taxon>Pseudomonadati</taxon>
        <taxon>Pseudomonadota</taxon>
        <taxon>Alphaproteobacteria</taxon>
        <taxon>Rhodobacterales</taxon>
        <taxon>Paracoccaceae</taxon>
        <taxon>Phaeovulum</taxon>
    </lineage>
</organism>
<protein>
    <submittedName>
        <fullName evidence="4">Acetyltransferase (Isoleucine patch superfamily)</fullName>
    </submittedName>
</protein>
<dbReference type="Pfam" id="PF00132">
    <property type="entry name" value="Hexapep"/>
    <property type="match status" value="1"/>
</dbReference>
<keyword evidence="3" id="KW-0012">Acyltransferase</keyword>
<evidence type="ECO:0000256" key="2">
    <source>
        <dbReference type="ARBA" id="ARBA00022737"/>
    </source>
</evidence>
<dbReference type="PROSITE" id="PS00101">
    <property type="entry name" value="HEXAPEP_TRANSFERASES"/>
    <property type="match status" value="1"/>
</dbReference>
<dbReference type="AlphaFoldDB" id="A0A1N7K6Y6"/>
<dbReference type="GO" id="GO:0016746">
    <property type="term" value="F:acyltransferase activity"/>
    <property type="evidence" value="ECO:0007669"/>
    <property type="project" value="UniProtKB-KW"/>
</dbReference>
<keyword evidence="5" id="KW-1185">Reference proteome</keyword>
<evidence type="ECO:0000256" key="1">
    <source>
        <dbReference type="ARBA" id="ARBA00022679"/>
    </source>
</evidence>
<sequence>MRVRPEILARCAQEIESPPKAILRRLILPLIQRRLRIAVMGRGGHWARKARVRGARFGHYASFGHSAEFNGPVVVGDLTMLSSGVQVIGNDHGMRTPTRPMRLDFADKPRPVTVIEAECWVGSRVTIIEGVRIGRGSVIGSGALVTRDVPPYSVVHGVPARVVRQRFTPEEQAEHDRMLYGRAEAQGGWPAPGAPS</sequence>